<evidence type="ECO:0000313" key="6">
    <source>
        <dbReference type="Proteomes" id="UP000838763"/>
    </source>
</evidence>
<dbReference type="GO" id="GO:0016301">
    <property type="term" value="F:kinase activity"/>
    <property type="evidence" value="ECO:0007669"/>
    <property type="project" value="UniProtKB-KW"/>
</dbReference>
<dbReference type="AlphaFoldDB" id="A0A9P1GU75"/>
<keyword evidence="6" id="KW-1185">Reference proteome</keyword>
<evidence type="ECO:0000256" key="1">
    <source>
        <dbReference type="ARBA" id="ARBA00022679"/>
    </source>
</evidence>
<accession>A0A9P1GU75</accession>
<dbReference type="InterPro" id="IPR002139">
    <property type="entry name" value="Ribo/fructo_kinase"/>
</dbReference>
<feature type="domain" description="Carbohydrate kinase PfkB" evidence="4">
    <location>
        <begin position="157"/>
        <end position="227"/>
    </location>
</feature>
<sequence>MDMVTYVQRIPRGGESLMGDGFASSVGGRGANQAIACSKIAHVHPGHAPLERGPLARVGMVGAVGDDVFGQQVRATLESHNIDCSHVRKIEGQSTGVSITVVEGNGESRAVVTLNANKKLTPEHIGDTIPGNKPDVVVLQLQLELATVLHTIALPEEVYQGLDHLIVNETECRMLLGHANPARELTQEDMRKAGYSFAKKGVRNVIITLGPRGAFYFNHQHEFGFVPAHAYALGVARNKDNFNIAFAIEDGAHAAGWTVTAAGAASSIPHLDRLTLPNLRFDHSRRDELLAALRSAKDSLAVDSAAGSVMSLDKGLEEDEADSPSNNALSDDELDPVPEKRPNTNGHADERPAKRATHLRFPHANNAVIPVAASTRFATSGGENAVNVRSIYFAWLNREVAIPEYNASAAKLNAELASAGGEGSAVHNLAFVERLDLIAWLEGASEESEYIKPLEGDRAGDAAARAPPRPRLG</sequence>
<dbReference type="GO" id="GO:0006796">
    <property type="term" value="P:phosphate-containing compound metabolic process"/>
    <property type="evidence" value="ECO:0007669"/>
    <property type="project" value="UniProtKB-ARBA"/>
</dbReference>
<feature type="compositionally biased region" description="Basic and acidic residues" evidence="3">
    <location>
        <begin position="337"/>
        <end position="352"/>
    </location>
</feature>
<protein>
    <recommendedName>
        <fullName evidence="4">Carbohydrate kinase PfkB domain-containing protein</fullName>
    </recommendedName>
</protein>
<proteinExistence type="predicted"/>
<keyword evidence="1" id="KW-0808">Transferase</keyword>
<feature type="region of interest" description="Disordered" evidence="3">
    <location>
        <begin position="315"/>
        <end position="352"/>
    </location>
</feature>
<keyword evidence="2" id="KW-0418">Kinase</keyword>
<feature type="domain" description="Carbohydrate kinase PfkB" evidence="4">
    <location>
        <begin position="2"/>
        <end position="124"/>
    </location>
</feature>
<feature type="compositionally biased region" description="Basic and acidic residues" evidence="3">
    <location>
        <begin position="451"/>
        <end position="460"/>
    </location>
</feature>
<dbReference type="OrthoDB" id="415590at2759"/>
<name>A0A9P1GU75_9PEZI</name>
<organism evidence="5 6">
    <name type="scientific">Parascedosporium putredinis</name>
    <dbReference type="NCBI Taxonomy" id="1442378"/>
    <lineage>
        <taxon>Eukaryota</taxon>
        <taxon>Fungi</taxon>
        <taxon>Dikarya</taxon>
        <taxon>Ascomycota</taxon>
        <taxon>Pezizomycotina</taxon>
        <taxon>Sordariomycetes</taxon>
        <taxon>Hypocreomycetidae</taxon>
        <taxon>Microascales</taxon>
        <taxon>Microascaceae</taxon>
        <taxon>Parascedosporium</taxon>
    </lineage>
</organism>
<feature type="region of interest" description="Disordered" evidence="3">
    <location>
        <begin position="451"/>
        <end position="473"/>
    </location>
</feature>
<dbReference type="Proteomes" id="UP000838763">
    <property type="component" value="Unassembled WGS sequence"/>
</dbReference>
<dbReference type="InterPro" id="IPR011611">
    <property type="entry name" value="PfkB_dom"/>
</dbReference>
<evidence type="ECO:0000259" key="4">
    <source>
        <dbReference type="Pfam" id="PF00294"/>
    </source>
</evidence>
<dbReference type="Pfam" id="PF00294">
    <property type="entry name" value="PfkB"/>
    <property type="match status" value="2"/>
</dbReference>
<evidence type="ECO:0000256" key="3">
    <source>
        <dbReference type="SAM" id="MobiDB-lite"/>
    </source>
</evidence>
<reference evidence="5" key="1">
    <citation type="submission" date="2022-11" db="EMBL/GenBank/DDBJ databases">
        <authorList>
            <person name="Scott C."/>
            <person name="Bruce N."/>
        </authorList>
    </citation>
    <scope>NUCLEOTIDE SEQUENCE</scope>
</reference>
<evidence type="ECO:0000313" key="5">
    <source>
        <dbReference type="EMBL" id="CAI4210663.1"/>
    </source>
</evidence>
<dbReference type="PANTHER" id="PTHR10584:SF166">
    <property type="entry name" value="RIBOKINASE"/>
    <property type="match status" value="1"/>
</dbReference>
<dbReference type="PANTHER" id="PTHR10584">
    <property type="entry name" value="SUGAR KINASE"/>
    <property type="match status" value="1"/>
</dbReference>
<gene>
    <name evidence="5" type="ORF">PPNO1_LOCUS464</name>
</gene>
<comment type="caution">
    <text evidence="5">The sequence shown here is derived from an EMBL/GenBank/DDBJ whole genome shotgun (WGS) entry which is preliminary data.</text>
</comment>
<dbReference type="EMBL" id="CALLCH030000001">
    <property type="protein sequence ID" value="CAI4210663.1"/>
    <property type="molecule type" value="Genomic_DNA"/>
</dbReference>
<evidence type="ECO:0000256" key="2">
    <source>
        <dbReference type="ARBA" id="ARBA00022777"/>
    </source>
</evidence>
<dbReference type="InterPro" id="IPR029056">
    <property type="entry name" value="Ribokinase-like"/>
</dbReference>
<dbReference type="Gene3D" id="3.40.1190.20">
    <property type="match status" value="2"/>
</dbReference>
<dbReference type="PRINTS" id="PR00990">
    <property type="entry name" value="RIBOKINASE"/>
</dbReference>
<dbReference type="SUPFAM" id="SSF53613">
    <property type="entry name" value="Ribokinase-like"/>
    <property type="match status" value="1"/>
</dbReference>